<dbReference type="KEGG" id="smoo:SMONO_v1c02240"/>
<feature type="transmembrane region" description="Helical" evidence="1">
    <location>
        <begin position="374"/>
        <end position="394"/>
    </location>
</feature>
<dbReference type="AlphaFoldDB" id="A0A2K9LVS5"/>
<name>A0A2K9LVS5_SPISQ</name>
<dbReference type="Proteomes" id="UP000234790">
    <property type="component" value="Chromosome"/>
</dbReference>
<sequence>MQFWDLKILFPILFIACIISMIFLCLKEKLQKTSYMWVAQIVLFWIAAGYIGDQLKNQVNELQSTSFIVMTIFSTSLFLVILKPLATIATGLLKNRKIWIQISSCMMIILAIILSITNLPLWLLIIATLMLSFSLASSTLFYLFLNEQSFYRIYILPTVWITFVFMTFSTVFGIYLSNLNTFVSNNSITANVILTVLMVTMIIVGIVLSLFSKENKNMIQVFDSEILESLPKKNKTVFFVLYLLGFLLCLTSAMNNSLVIKMYIALNLNEFNLNKNSIELWLRINNFAYLLPTIIASVVSYKLLRKVFEQKYLIFINLFVLFAVYTSMAFIQNPFVFICLNIFAGICFNQVIYSLFSVCLFWNYRAKNNPVTGYFGSAMVFSYLIVDITQNAMISSRTGVFKYFTNIDDILKRESNELKSALNLFDNVSTIMMSIACVIILITIIIFYFMSNKLMADYAKYRVATQNLKVLIKKRVIAKTKTKINVEVAIDEGVNEYE</sequence>
<evidence type="ECO:0008006" key="4">
    <source>
        <dbReference type="Google" id="ProtNLM"/>
    </source>
</evidence>
<keyword evidence="3" id="KW-1185">Reference proteome</keyword>
<dbReference type="EMBL" id="CP025543">
    <property type="protein sequence ID" value="AUM62475.1"/>
    <property type="molecule type" value="Genomic_DNA"/>
</dbReference>
<dbReference type="InterPro" id="IPR036259">
    <property type="entry name" value="MFS_trans_sf"/>
</dbReference>
<feature type="transmembrane region" description="Helical" evidence="1">
    <location>
        <begin position="64"/>
        <end position="86"/>
    </location>
</feature>
<evidence type="ECO:0000313" key="2">
    <source>
        <dbReference type="EMBL" id="AUM62475.1"/>
    </source>
</evidence>
<accession>A0A2K9LVS5</accession>
<feature type="transmembrane region" description="Helical" evidence="1">
    <location>
        <begin position="428"/>
        <end position="450"/>
    </location>
</feature>
<feature type="transmembrane region" description="Helical" evidence="1">
    <location>
        <begin position="237"/>
        <end position="260"/>
    </location>
</feature>
<feature type="transmembrane region" description="Helical" evidence="1">
    <location>
        <begin position="188"/>
        <end position="211"/>
    </location>
</feature>
<evidence type="ECO:0000313" key="3">
    <source>
        <dbReference type="Proteomes" id="UP000234790"/>
    </source>
</evidence>
<proteinExistence type="predicted"/>
<protein>
    <recommendedName>
        <fullName evidence="4">MFS transporter</fullName>
    </recommendedName>
</protein>
<feature type="transmembrane region" description="Helical" evidence="1">
    <location>
        <begin position="335"/>
        <end position="362"/>
    </location>
</feature>
<feature type="transmembrane region" description="Helical" evidence="1">
    <location>
        <begin position="33"/>
        <end position="52"/>
    </location>
</feature>
<keyword evidence="1" id="KW-1133">Transmembrane helix</keyword>
<reference evidence="2 3" key="1">
    <citation type="submission" date="2017-12" db="EMBL/GenBank/DDBJ databases">
        <title>Complete genome sequence of Spiroplasma monobiae MQ-1 (ATCC 33825).</title>
        <authorList>
            <person name="Tsai Y.-M."/>
            <person name="Lo W.-S."/>
            <person name="Wu P.-S."/>
            <person name="Cho S.-T."/>
            <person name="Kuo C.-H."/>
        </authorList>
    </citation>
    <scope>NUCLEOTIDE SEQUENCE [LARGE SCALE GENOMIC DNA]</scope>
    <source>
        <strain evidence="2 3">MQ-1</strain>
    </source>
</reference>
<feature type="transmembrane region" description="Helical" evidence="1">
    <location>
        <begin position="280"/>
        <end position="300"/>
    </location>
</feature>
<evidence type="ECO:0000256" key="1">
    <source>
        <dbReference type="SAM" id="Phobius"/>
    </source>
</evidence>
<keyword evidence="1" id="KW-0472">Membrane</keyword>
<feature type="transmembrane region" description="Helical" evidence="1">
    <location>
        <begin position="312"/>
        <end position="329"/>
    </location>
</feature>
<feature type="transmembrane region" description="Helical" evidence="1">
    <location>
        <begin position="154"/>
        <end position="176"/>
    </location>
</feature>
<gene>
    <name evidence="2" type="ORF">SMONO_v1c02240</name>
</gene>
<keyword evidence="1" id="KW-0812">Transmembrane</keyword>
<feature type="transmembrane region" description="Helical" evidence="1">
    <location>
        <begin position="98"/>
        <end position="116"/>
    </location>
</feature>
<dbReference type="Gene3D" id="1.20.1250.20">
    <property type="entry name" value="MFS general substrate transporter like domains"/>
    <property type="match status" value="1"/>
</dbReference>
<feature type="transmembrane region" description="Helical" evidence="1">
    <location>
        <begin position="6"/>
        <end position="26"/>
    </location>
</feature>
<feature type="transmembrane region" description="Helical" evidence="1">
    <location>
        <begin position="122"/>
        <end position="145"/>
    </location>
</feature>
<organism evidence="2 3">
    <name type="scientific">Spiroplasma monobiae MQ-1</name>
    <dbReference type="NCBI Taxonomy" id="1336748"/>
    <lineage>
        <taxon>Bacteria</taxon>
        <taxon>Bacillati</taxon>
        <taxon>Mycoplasmatota</taxon>
        <taxon>Mollicutes</taxon>
        <taxon>Entomoplasmatales</taxon>
        <taxon>Spiroplasmataceae</taxon>
        <taxon>Spiroplasma</taxon>
    </lineage>
</organism>
<dbReference type="SUPFAM" id="SSF103473">
    <property type="entry name" value="MFS general substrate transporter"/>
    <property type="match status" value="1"/>
</dbReference>